<accession>A0A157RLC2</accession>
<evidence type="ECO:0000313" key="1">
    <source>
        <dbReference type="EMBL" id="SAI73867.1"/>
    </source>
</evidence>
<evidence type="ECO:0000313" key="2">
    <source>
        <dbReference type="Proteomes" id="UP000076825"/>
    </source>
</evidence>
<dbReference type="EMBL" id="LT546645">
    <property type="protein sequence ID" value="SAI73867.1"/>
    <property type="molecule type" value="Genomic_DNA"/>
</dbReference>
<protein>
    <submittedName>
        <fullName evidence="1">Uncharacterized protein</fullName>
    </submittedName>
</protein>
<gene>
    <name evidence="1" type="ORF">SAMEA3906487_03882</name>
</gene>
<keyword evidence="2" id="KW-1185">Reference proteome</keyword>
<reference evidence="1 2" key="1">
    <citation type="submission" date="2016-04" db="EMBL/GenBank/DDBJ databases">
        <authorList>
            <consortium name="Pathogen Informatics"/>
        </authorList>
    </citation>
    <scope>NUCLEOTIDE SEQUENCE [LARGE SCALE GENOMIC DNA]</scope>
    <source>
        <strain evidence="1 2">H044680328</strain>
    </source>
</reference>
<dbReference type="Proteomes" id="UP000076825">
    <property type="component" value="Chromosome 1"/>
</dbReference>
<sequence>MNNRIRWLWGFPGWGWRMYGVASFQAGRMWFIGFSKQEVRHGKETKPADPPA</sequence>
<proteinExistence type="predicted"/>
<dbReference type="AlphaFoldDB" id="A0A157RLC2"/>
<name>A0A157RLC2_9BORD</name>
<dbReference type="KEGG" id="btrm:SAMEA390648703882"/>
<organism evidence="1 2">
    <name type="scientific">Bordetella trematum</name>
    <dbReference type="NCBI Taxonomy" id="123899"/>
    <lineage>
        <taxon>Bacteria</taxon>
        <taxon>Pseudomonadati</taxon>
        <taxon>Pseudomonadota</taxon>
        <taxon>Betaproteobacteria</taxon>
        <taxon>Burkholderiales</taxon>
        <taxon>Alcaligenaceae</taxon>
        <taxon>Bordetella</taxon>
    </lineage>
</organism>